<dbReference type="GO" id="GO:0005524">
    <property type="term" value="F:ATP binding"/>
    <property type="evidence" value="ECO:0007669"/>
    <property type="project" value="UniProtKB-KW"/>
</dbReference>
<evidence type="ECO:0000259" key="9">
    <source>
        <dbReference type="PROSITE" id="PS51468"/>
    </source>
</evidence>
<comment type="similarity">
    <text evidence="2">Belongs to the heat shock protein 70 family.</text>
</comment>
<dbReference type="EMBL" id="CAJOBC010002000">
    <property type="protein sequence ID" value="CAF3710067.1"/>
    <property type="molecule type" value="Genomic_DNA"/>
</dbReference>
<dbReference type="InterPro" id="IPR029047">
    <property type="entry name" value="HSP70_peptide-bd_sf"/>
</dbReference>
<dbReference type="PROSITE" id="PS51468">
    <property type="entry name" value="VIT"/>
    <property type="match status" value="1"/>
</dbReference>
<reference evidence="10" key="1">
    <citation type="submission" date="2021-02" db="EMBL/GenBank/DDBJ databases">
        <authorList>
            <person name="Nowell W R."/>
        </authorList>
    </citation>
    <scope>NUCLEOTIDE SEQUENCE</scope>
</reference>
<dbReference type="SMART" id="SM00327">
    <property type="entry name" value="VWA"/>
    <property type="match status" value="1"/>
</dbReference>
<dbReference type="PANTHER" id="PTHR46530:SF1">
    <property type="entry name" value="PROTEIN MONO-ADP-RIBOSYLTRANSFERASE PARP4"/>
    <property type="match status" value="1"/>
</dbReference>
<dbReference type="SMART" id="SM00101">
    <property type="entry name" value="14_3_3"/>
    <property type="match status" value="1"/>
</dbReference>
<evidence type="ECO:0000256" key="2">
    <source>
        <dbReference type="ARBA" id="ARBA00007381"/>
    </source>
</evidence>
<evidence type="ECO:0000256" key="5">
    <source>
        <dbReference type="SAM" id="MobiDB-lite"/>
    </source>
</evidence>
<gene>
    <name evidence="10" type="ORF">GPM918_LOCUS10250</name>
    <name evidence="11" type="ORF">SRO942_LOCUS10251</name>
</gene>
<dbReference type="SUPFAM" id="SSF53300">
    <property type="entry name" value="vWA-like"/>
    <property type="match status" value="1"/>
</dbReference>
<dbReference type="InterPro" id="IPR023410">
    <property type="entry name" value="14-3-3_domain"/>
</dbReference>
<dbReference type="InterPro" id="IPR036815">
    <property type="entry name" value="14-3-3_dom_sf"/>
</dbReference>
<comment type="caution">
    <text evidence="10">The sequence shown here is derived from an EMBL/GenBank/DDBJ whole genome shotgun (WGS) entry which is preliminary data.</text>
</comment>
<dbReference type="Pfam" id="PF13768">
    <property type="entry name" value="VWA_3"/>
    <property type="match status" value="1"/>
</dbReference>
<dbReference type="EMBL" id="CAJNOQ010002000">
    <property type="protein sequence ID" value="CAF0932305.1"/>
    <property type="molecule type" value="Genomic_DNA"/>
</dbReference>
<dbReference type="Proteomes" id="UP000663829">
    <property type="component" value="Unassembled WGS sequence"/>
</dbReference>
<sequence length="1849" mass="213079">MSRTDYVLVNRDVQETYKVRRARQLGIPLLNAEYIYECWRHPEKTIDPNVYLVLTAQNNENFKYGKVQIEGSTKKSPNTASKKTRRFDISKIKIWNHDDISLPRFDEINAEIAKWAIFREMNEHSFVYFVLEIQVLSQTSEREYRMRFYYEKQTIAEERRGNPTIIQYMYSNDVNEQLQLFAFYYDRIATMPRVTKMKDMLPNTIGSKLLLRVLWCHRIDTQVIDDDICQLIESVWLESMGDLKQMLNVQPETITLKKIIEAEAVLLEQKGLLENNASDGSSDLTTKFYSLIPHNSNFKSDLNNRRILREKMDLCQMLRDMLTINEMTDWNVKASIEAKYRSMKCYINTLNNASLEFKTICDMICSSSTEPYDNEYAIYDLDQQRLQYLVEVSWKPHDVIPDNPIKVPVVKDQTTINREIPMTETLELFKDEKIEIAEQDYGLISSRTGQRLPLKQMHLRARLVDVTGEVILYQLYHNNNIQPIEAKYVFPLDEHSAICGFEAHINNKVVVGVVKEKHQAKREYREAVEQGHGAYLLDQEQPEVFSVSVGNLPPNCECLIKITYVVELSIENDDIVFRLPAKVAAWQSKISVEEQNQTVLPFVGLTSTTHSGQIEFSLQAFVQMPYDIQKLYSPTHRLRRKITDCQAMIQLVDQVLTKDFILAISLKTIHQPRMLVETHPSDSKSKVCMLTYYPQFDSESQSPVELIYLIDVSNSMDGQTMKQTKQLAHMFLSNMTSENNSNTVFNVITFGSDNDECFPISIPSTRENIDKAKHFILHSLVHRGNTDLFSVLRHYSLLPSYDQIRNFVLISDGHLNDMKAIVSLLKCHQMKKDRFFTCSVGETPNKHNLKQLINSTSGGGIATVFDSNYRSKWKTKVLHILENTRQPCVNDIVIDWHNEDENNNMLPFQQAPQHIHSLFNGQRLTIYGFINDCYKATLKANVNGYELSTTVFSSKMTETTGKILHCLTARAIIDDWENGLLYINDTENELVKSQYKQHIIDLSCKYSVVSPFTSFVGIEERNNVTEHQTEKEFIAIHPLDIMYENDVDLLPYLYWDGDESRSITIQRQILSIKEAIDSSPIIRKEKLCNELLLLCKQLPYAQQQNEKFNTMLALVDTYRYSLKNNEQAQSLVKQMQADIENELSAGIGTVDEQLNLKLQWRKLNDMFPDITGEAMEKLEVDSFHIFCCSADPEDERGPTCYGPTHPEYLRSQLEKAKYFRENLNEPEQAKNLALKAFENAISELDTLSEDSYKDSTLVMQSLRDFVQEQELTESLTLTMAQLSQVQNDTYAVEERKESSNMDHDAAFMIFDTPIHVEDDEGDSDRRVYSYSVNDVEKKDTDDLNKLNYSSDFYFKMPYSYCVEKEKSLTEQLQNDTLELQKTTVQEMATTAVEKSPMSSIQHDSLLTSASLKLKPQRRQHVRTLVIPSEPEIHHSMNIPSTCPAVAIPYSTSSVQLSGSPTRAALPAPPPPPPPPKSYSNELTSKNMTYSSHQHLIGAAEISSKPLQRTQRPQNQTPWTARYSSQRVIKTVPSVEAIPQLKNYHSFYKERIQSVPYLVQQNMTCVPTMARPIPQLPPECQPQPLKDSNRKVQQPELGLVIDYAKWKQIEVLDDEDDTHPCIGTSSLRPWRPHSRIESKKAEVLPLSLGVEIYDGLMLILFDKNTHVPTGQQKFGIFTNAHRYQQTVSIKLYQGESRFTKDNITITIYFSDHVALTLIADIHNGETRSITVSSDKIRLPESAIEQYLQSYIEVPAKQIQTDINNLICTLVIVIDFIYHSKKMKPFMLSIDMDMIKMISLEHVTLSADENIRLQKAIDYVTQTRQKYSIYCTTLELGKTFEFYVQTLMGLI</sequence>
<dbReference type="GO" id="GO:0003950">
    <property type="term" value="F:NAD+ poly-ADP-ribosyltransferase activity"/>
    <property type="evidence" value="ECO:0007669"/>
    <property type="project" value="InterPro"/>
</dbReference>
<dbReference type="OrthoDB" id="1729737at2759"/>
<dbReference type="PROSITE" id="PS51060">
    <property type="entry name" value="PARP_ALPHA_HD"/>
    <property type="match status" value="1"/>
</dbReference>
<keyword evidence="12" id="KW-1185">Reference proteome</keyword>
<evidence type="ECO:0000256" key="3">
    <source>
        <dbReference type="ARBA" id="ARBA00022741"/>
    </source>
</evidence>
<evidence type="ECO:0000256" key="1">
    <source>
        <dbReference type="ARBA" id="ARBA00006141"/>
    </source>
</evidence>
<dbReference type="InterPro" id="IPR002035">
    <property type="entry name" value="VWF_A"/>
</dbReference>
<dbReference type="GO" id="GO:0140662">
    <property type="term" value="F:ATP-dependent protein folding chaperone"/>
    <property type="evidence" value="ECO:0007669"/>
    <property type="project" value="InterPro"/>
</dbReference>
<dbReference type="PRINTS" id="PR00305">
    <property type="entry name" value="1433ZETA"/>
</dbReference>
<feature type="domain" description="PARP alpha-helical" evidence="8">
    <location>
        <begin position="212"/>
        <end position="329"/>
    </location>
</feature>
<feature type="region of interest" description="Disordered" evidence="5">
    <location>
        <begin position="1456"/>
        <end position="1482"/>
    </location>
</feature>
<feature type="domain" description="VIT" evidence="9">
    <location>
        <begin position="438"/>
        <end position="566"/>
    </location>
</feature>
<dbReference type="GO" id="GO:0005737">
    <property type="term" value="C:cytoplasm"/>
    <property type="evidence" value="ECO:0007669"/>
    <property type="project" value="TreeGrafter"/>
</dbReference>
<dbReference type="InterPro" id="IPR013126">
    <property type="entry name" value="Hsp_70_fam"/>
</dbReference>
<evidence type="ECO:0000259" key="8">
    <source>
        <dbReference type="PROSITE" id="PS51060"/>
    </source>
</evidence>
<dbReference type="SUPFAM" id="SSF100920">
    <property type="entry name" value="Heat shock protein 70kD (HSP70), peptide-binding domain"/>
    <property type="match status" value="1"/>
</dbReference>
<dbReference type="PANTHER" id="PTHR46530">
    <property type="entry name" value="PROTEIN MONO-ADP-RIBOSYLTRANSFERASE PARP4"/>
    <property type="match status" value="1"/>
</dbReference>
<feature type="domain" description="VWFA" evidence="7">
    <location>
        <begin position="705"/>
        <end position="892"/>
    </location>
</feature>
<evidence type="ECO:0000313" key="11">
    <source>
        <dbReference type="EMBL" id="CAF3710067.1"/>
    </source>
</evidence>
<proteinExistence type="inferred from homology"/>
<dbReference type="InterPro" id="IPR004102">
    <property type="entry name" value="Poly(ADP-ribose)pol_reg_dom"/>
</dbReference>
<dbReference type="SUPFAM" id="SSF48445">
    <property type="entry name" value="14-3-3 protein"/>
    <property type="match status" value="1"/>
</dbReference>
<dbReference type="InterPro" id="IPR013694">
    <property type="entry name" value="VIT"/>
</dbReference>
<dbReference type="Gene3D" id="2.60.34.10">
    <property type="entry name" value="Substrate Binding Domain Of DNAk, Chain A, domain 1"/>
    <property type="match status" value="1"/>
</dbReference>
<dbReference type="InterPro" id="IPR036616">
    <property type="entry name" value="Poly(ADP-ribose)pol_reg_dom_sf"/>
</dbReference>
<dbReference type="Pfam" id="PF00012">
    <property type="entry name" value="HSP70"/>
    <property type="match status" value="1"/>
</dbReference>
<dbReference type="InterPro" id="IPR000308">
    <property type="entry name" value="14-3-3"/>
</dbReference>
<dbReference type="Pfam" id="PF08487">
    <property type="entry name" value="VIT"/>
    <property type="match status" value="1"/>
</dbReference>
<evidence type="ECO:0000313" key="10">
    <source>
        <dbReference type="EMBL" id="CAF0932305.1"/>
    </source>
</evidence>
<accession>A0A814BPQ5</accession>
<feature type="domain" description="BRCT" evidence="6">
    <location>
        <begin position="1"/>
        <end position="38"/>
    </location>
</feature>
<dbReference type="Gene3D" id="1.20.142.10">
    <property type="entry name" value="Poly(ADP-ribose) polymerase, regulatory domain"/>
    <property type="match status" value="1"/>
</dbReference>
<evidence type="ECO:0000256" key="4">
    <source>
        <dbReference type="ARBA" id="ARBA00022840"/>
    </source>
</evidence>
<dbReference type="PROSITE" id="PS50172">
    <property type="entry name" value="BRCT"/>
    <property type="match status" value="1"/>
</dbReference>
<evidence type="ECO:0000259" key="7">
    <source>
        <dbReference type="PROSITE" id="PS50234"/>
    </source>
</evidence>
<feature type="compositionally biased region" description="Pro residues" evidence="5">
    <location>
        <begin position="1466"/>
        <end position="1476"/>
    </location>
</feature>
<comment type="similarity">
    <text evidence="1">Belongs to the 14-3-3 family.</text>
</comment>
<dbReference type="Proteomes" id="UP000681722">
    <property type="component" value="Unassembled WGS sequence"/>
</dbReference>
<dbReference type="Pfam" id="PF00244">
    <property type="entry name" value="14-3-3"/>
    <property type="match status" value="1"/>
</dbReference>
<dbReference type="Gene3D" id="1.20.190.20">
    <property type="entry name" value="14-3-3 domain"/>
    <property type="match status" value="1"/>
</dbReference>
<dbReference type="InterPro" id="IPR036465">
    <property type="entry name" value="vWFA_dom_sf"/>
</dbReference>
<evidence type="ECO:0000259" key="6">
    <source>
        <dbReference type="PROSITE" id="PS50172"/>
    </source>
</evidence>
<keyword evidence="3" id="KW-0547">Nucleotide-binding</keyword>
<dbReference type="InterPro" id="IPR031273">
    <property type="entry name" value="PARP4"/>
</dbReference>
<dbReference type="SUPFAM" id="SSF47587">
    <property type="entry name" value="Domain of poly(ADP-ribose) polymerase"/>
    <property type="match status" value="1"/>
</dbReference>
<dbReference type="InterPro" id="IPR001357">
    <property type="entry name" value="BRCT_dom"/>
</dbReference>
<dbReference type="SMART" id="SM00609">
    <property type="entry name" value="VIT"/>
    <property type="match status" value="1"/>
</dbReference>
<dbReference type="PROSITE" id="PS50234">
    <property type="entry name" value="VWFA"/>
    <property type="match status" value="1"/>
</dbReference>
<organism evidence="10 12">
    <name type="scientific">Didymodactylos carnosus</name>
    <dbReference type="NCBI Taxonomy" id="1234261"/>
    <lineage>
        <taxon>Eukaryota</taxon>
        <taxon>Metazoa</taxon>
        <taxon>Spiralia</taxon>
        <taxon>Gnathifera</taxon>
        <taxon>Rotifera</taxon>
        <taxon>Eurotatoria</taxon>
        <taxon>Bdelloidea</taxon>
        <taxon>Philodinida</taxon>
        <taxon>Philodinidae</taxon>
        <taxon>Didymodactylos</taxon>
    </lineage>
</organism>
<name>A0A814BPQ5_9BILA</name>
<evidence type="ECO:0000313" key="12">
    <source>
        <dbReference type="Proteomes" id="UP000663829"/>
    </source>
</evidence>
<keyword evidence="4" id="KW-0067">ATP-binding</keyword>
<dbReference type="Pfam" id="PF02877">
    <property type="entry name" value="PARP_reg"/>
    <property type="match status" value="1"/>
</dbReference>
<protein>
    <submittedName>
        <fullName evidence="10">Uncharacterized protein</fullName>
    </submittedName>
</protein>
<dbReference type="Gene3D" id="3.40.50.410">
    <property type="entry name" value="von Willebrand factor, type A domain"/>
    <property type="match status" value="1"/>
</dbReference>